<proteinExistence type="predicted"/>
<reference evidence="2 3" key="1">
    <citation type="submission" date="2016-02" db="EMBL/GenBank/DDBJ databases">
        <title>Band-tailed pigeon sequencing and assembly.</title>
        <authorList>
            <person name="Soares A.E."/>
            <person name="Novak B.J."/>
            <person name="Rice E.S."/>
            <person name="O'Connell B."/>
            <person name="Chang D."/>
            <person name="Weber S."/>
            <person name="Shapiro B."/>
        </authorList>
    </citation>
    <scope>NUCLEOTIDE SEQUENCE [LARGE SCALE GENOMIC DNA]</scope>
    <source>
        <strain evidence="2">BTP2013</strain>
        <tissue evidence="2">Blood</tissue>
    </source>
</reference>
<dbReference type="EMBL" id="LSYS01007194">
    <property type="protein sequence ID" value="OPJ72459.1"/>
    <property type="molecule type" value="Genomic_DNA"/>
</dbReference>
<sequence length="67" mass="7088">MPRQETPTLFGTRRCCGCLPPASLGLSTGLGRDLSQEIWLAPGQCHEATNTFPSPPNSTSQLGVVFG</sequence>
<dbReference type="AlphaFoldDB" id="A0A1V4JJV3"/>
<dbReference type="OrthoDB" id="430364at2759"/>
<gene>
    <name evidence="2" type="ORF">AV530_018871</name>
</gene>
<evidence type="ECO:0000256" key="1">
    <source>
        <dbReference type="SAM" id="MobiDB-lite"/>
    </source>
</evidence>
<comment type="caution">
    <text evidence="2">The sequence shown here is derived from an EMBL/GenBank/DDBJ whole genome shotgun (WGS) entry which is preliminary data.</text>
</comment>
<dbReference type="Proteomes" id="UP000190648">
    <property type="component" value="Unassembled WGS sequence"/>
</dbReference>
<accession>A0A1V4JJV3</accession>
<evidence type="ECO:0000313" key="3">
    <source>
        <dbReference type="Proteomes" id="UP000190648"/>
    </source>
</evidence>
<feature type="region of interest" description="Disordered" evidence="1">
    <location>
        <begin position="48"/>
        <end position="67"/>
    </location>
</feature>
<evidence type="ECO:0000313" key="2">
    <source>
        <dbReference type="EMBL" id="OPJ72459.1"/>
    </source>
</evidence>
<keyword evidence="3" id="KW-1185">Reference proteome</keyword>
<organism evidence="2 3">
    <name type="scientific">Patagioenas fasciata monilis</name>
    <dbReference type="NCBI Taxonomy" id="372326"/>
    <lineage>
        <taxon>Eukaryota</taxon>
        <taxon>Metazoa</taxon>
        <taxon>Chordata</taxon>
        <taxon>Craniata</taxon>
        <taxon>Vertebrata</taxon>
        <taxon>Euteleostomi</taxon>
        <taxon>Archelosauria</taxon>
        <taxon>Archosauria</taxon>
        <taxon>Dinosauria</taxon>
        <taxon>Saurischia</taxon>
        <taxon>Theropoda</taxon>
        <taxon>Coelurosauria</taxon>
        <taxon>Aves</taxon>
        <taxon>Neognathae</taxon>
        <taxon>Neoaves</taxon>
        <taxon>Columbimorphae</taxon>
        <taxon>Columbiformes</taxon>
        <taxon>Columbidae</taxon>
        <taxon>Patagioenas</taxon>
    </lineage>
</organism>
<name>A0A1V4JJV3_PATFA</name>
<protein>
    <submittedName>
        <fullName evidence="2">Uncharacterized protein</fullName>
    </submittedName>
</protein>